<dbReference type="InterPro" id="IPR000702">
    <property type="entry name" value="Ribosomal_uL6-like"/>
</dbReference>
<dbReference type="NCBIfam" id="TIGR03654">
    <property type="entry name" value="L6_bact"/>
    <property type="match status" value="1"/>
</dbReference>
<dbReference type="GO" id="GO:0022625">
    <property type="term" value="C:cytosolic large ribosomal subunit"/>
    <property type="evidence" value="ECO:0007669"/>
    <property type="project" value="UniProtKB-UniRule"/>
</dbReference>
<evidence type="ECO:0000259" key="7">
    <source>
        <dbReference type="Pfam" id="PF00347"/>
    </source>
</evidence>
<comment type="subunit">
    <text evidence="4">Part of the 50S ribosomal subunit.</text>
</comment>
<dbReference type="Pfam" id="PF00347">
    <property type="entry name" value="Ribosomal_L6"/>
    <property type="match status" value="2"/>
</dbReference>
<evidence type="ECO:0000256" key="6">
    <source>
        <dbReference type="RuleBase" id="RU003870"/>
    </source>
</evidence>
<feature type="domain" description="Large ribosomal subunit protein uL6 alpha-beta" evidence="7">
    <location>
        <begin position="90"/>
        <end position="164"/>
    </location>
</feature>
<dbReference type="PRINTS" id="PR00059">
    <property type="entry name" value="RIBOSOMALL6"/>
</dbReference>
<reference evidence="8" key="1">
    <citation type="journal article" date="2020" name="Biotechnol. Biofuels">
        <title>New insights from the biogas microbiome by comprehensive genome-resolved metagenomics of nearly 1600 species originating from multiple anaerobic digesters.</title>
        <authorList>
            <person name="Campanaro S."/>
            <person name="Treu L."/>
            <person name="Rodriguez-R L.M."/>
            <person name="Kovalovszki A."/>
            <person name="Ziels R.M."/>
            <person name="Maus I."/>
            <person name="Zhu X."/>
            <person name="Kougias P.G."/>
            <person name="Basile A."/>
            <person name="Luo G."/>
            <person name="Schluter A."/>
            <person name="Konstantinidis K.T."/>
            <person name="Angelidaki I."/>
        </authorList>
    </citation>
    <scope>NUCLEOTIDE SEQUENCE</scope>
    <source>
        <strain evidence="8">AS06rmzACSIP_7</strain>
    </source>
</reference>
<keyword evidence="4 6" id="KW-0694">RNA-binding</keyword>
<evidence type="ECO:0000313" key="9">
    <source>
        <dbReference type="Proteomes" id="UP000777265"/>
    </source>
</evidence>
<dbReference type="SUPFAM" id="SSF56053">
    <property type="entry name" value="Ribosomal protein L6"/>
    <property type="match status" value="2"/>
</dbReference>
<evidence type="ECO:0000256" key="5">
    <source>
        <dbReference type="RuleBase" id="RU003869"/>
    </source>
</evidence>
<comment type="similarity">
    <text evidence="1 4 5">Belongs to the universal ribosomal protein uL6 family.</text>
</comment>
<dbReference type="GO" id="GO:0003735">
    <property type="term" value="F:structural constituent of ribosome"/>
    <property type="evidence" value="ECO:0007669"/>
    <property type="project" value="UniProtKB-UniRule"/>
</dbReference>
<dbReference type="AlphaFoldDB" id="A0A351U448"/>
<dbReference type="InterPro" id="IPR036789">
    <property type="entry name" value="Ribosomal_uL6-like_a/b-dom_sf"/>
</dbReference>
<dbReference type="HAMAP" id="MF_01365_B">
    <property type="entry name" value="Ribosomal_uL6_B"/>
    <property type="match status" value="1"/>
</dbReference>
<dbReference type="InterPro" id="IPR019906">
    <property type="entry name" value="Ribosomal_uL6_bac-type"/>
</dbReference>
<dbReference type="STRING" id="909663.GCA_000512235_03093"/>
<dbReference type="FunFam" id="3.90.930.12:FF:000001">
    <property type="entry name" value="50S ribosomal protein L6"/>
    <property type="match status" value="1"/>
</dbReference>
<keyword evidence="3 4" id="KW-0687">Ribonucleoprotein</keyword>
<protein>
    <recommendedName>
        <fullName evidence="4">Large ribosomal subunit protein uL6</fullName>
    </recommendedName>
</protein>
<name>A0A351U448_9BACT</name>
<evidence type="ECO:0000256" key="4">
    <source>
        <dbReference type="HAMAP-Rule" id="MF_01365"/>
    </source>
</evidence>
<gene>
    <name evidence="4 8" type="primary">rplF</name>
    <name evidence="8" type="ORF">GXY80_02075</name>
</gene>
<dbReference type="Gene3D" id="3.90.930.12">
    <property type="entry name" value="Ribosomal protein L6, alpha-beta domain"/>
    <property type="match status" value="2"/>
</dbReference>
<dbReference type="PIRSF" id="PIRSF002162">
    <property type="entry name" value="Ribosomal_L6"/>
    <property type="match status" value="1"/>
</dbReference>
<comment type="caution">
    <text evidence="8">The sequence shown here is derived from an EMBL/GenBank/DDBJ whole genome shotgun (WGS) entry which is preliminary data.</text>
</comment>
<keyword evidence="4 6" id="KW-0699">rRNA-binding</keyword>
<evidence type="ECO:0000313" key="8">
    <source>
        <dbReference type="EMBL" id="NLW34257.1"/>
    </source>
</evidence>
<feature type="domain" description="Large ribosomal subunit protein uL6 alpha-beta" evidence="7">
    <location>
        <begin position="12"/>
        <end position="82"/>
    </location>
</feature>
<keyword evidence="2 4" id="KW-0689">Ribosomal protein</keyword>
<evidence type="ECO:0000256" key="1">
    <source>
        <dbReference type="ARBA" id="ARBA00009356"/>
    </source>
</evidence>
<dbReference type="EMBL" id="JAAYEE010000034">
    <property type="protein sequence ID" value="NLW34257.1"/>
    <property type="molecule type" value="Genomic_DNA"/>
</dbReference>
<evidence type="ECO:0000256" key="2">
    <source>
        <dbReference type="ARBA" id="ARBA00022980"/>
    </source>
</evidence>
<organism evidence="8 9">
    <name type="scientific">Syntrophorhabdus aromaticivorans</name>
    <dbReference type="NCBI Taxonomy" id="328301"/>
    <lineage>
        <taxon>Bacteria</taxon>
        <taxon>Pseudomonadati</taxon>
        <taxon>Thermodesulfobacteriota</taxon>
        <taxon>Syntrophorhabdia</taxon>
        <taxon>Syntrophorhabdales</taxon>
        <taxon>Syntrophorhabdaceae</taxon>
        <taxon>Syntrophorhabdus</taxon>
    </lineage>
</organism>
<dbReference type="PANTHER" id="PTHR11655:SF14">
    <property type="entry name" value="LARGE RIBOSOMAL SUBUNIT PROTEIN UL6M"/>
    <property type="match status" value="1"/>
</dbReference>
<dbReference type="InterPro" id="IPR020040">
    <property type="entry name" value="Ribosomal_uL6_a/b-dom"/>
</dbReference>
<comment type="function">
    <text evidence="4 6">This protein binds to the 23S rRNA, and is important in its secondary structure. It is located near the subunit interface in the base of the L7/L12 stalk, and near the tRNA binding site of the peptidyltransferase center.</text>
</comment>
<accession>A0A351U448</accession>
<dbReference type="Proteomes" id="UP000777265">
    <property type="component" value="Unassembled WGS sequence"/>
</dbReference>
<sequence length="178" mass="19292">MSRIGKKPIIMPKGTKLEVKDGEIMVSGPKGTLKRPLLEGLSVNTDGNVVTVTRGTDEKKIMGYHGLMRTLIANMVEGVDKGFERKLEIVGIGYRAELQGNSVVFYLGYSHPITFALPDGISAAIEKQTSLSVKGIDKELLGEVAAKMRALRKPDAYKNKGVKYAGETLRKKAGKSGK</sequence>
<evidence type="ECO:0000256" key="3">
    <source>
        <dbReference type="ARBA" id="ARBA00023274"/>
    </source>
</evidence>
<dbReference type="GO" id="GO:0002181">
    <property type="term" value="P:cytoplasmic translation"/>
    <property type="evidence" value="ECO:0007669"/>
    <property type="project" value="TreeGrafter"/>
</dbReference>
<proteinExistence type="inferred from homology"/>
<dbReference type="GO" id="GO:0019843">
    <property type="term" value="F:rRNA binding"/>
    <property type="evidence" value="ECO:0007669"/>
    <property type="project" value="UniProtKB-UniRule"/>
</dbReference>
<dbReference type="PANTHER" id="PTHR11655">
    <property type="entry name" value="60S/50S RIBOSOMAL PROTEIN L6/L9"/>
    <property type="match status" value="1"/>
</dbReference>
<reference evidence="8" key="2">
    <citation type="submission" date="2020-01" db="EMBL/GenBank/DDBJ databases">
        <authorList>
            <person name="Campanaro S."/>
        </authorList>
    </citation>
    <scope>NUCLEOTIDE SEQUENCE</scope>
    <source>
        <strain evidence="8">AS06rmzACSIP_7</strain>
    </source>
</reference>